<evidence type="ECO:0000313" key="2">
    <source>
        <dbReference type="EMBL" id="PQJ78646.1"/>
    </source>
</evidence>
<accession>A0A2S7WMF9</accession>
<dbReference type="EMBL" id="MSCN01000001">
    <property type="protein sequence ID" value="PQJ78646.1"/>
    <property type="molecule type" value="Genomic_DNA"/>
</dbReference>
<sequence length="237" mass="27675">MENKTSKYFKYAFGEIILVVIGILIALQINNWNENTKEKIALNGYLKNISKNLKSDIKKLTELKTFRDSTKLGASLFMKIADQEKINATDLGIYLDKYLFSYNAFFDVYFKADKSGFESLKNSGYLGKLQGTSLESQLFDYYNLIETIEDEEKSYNNFIEEMEYETFKKDVIFTFIKRLRIFSKNPNPKTLNEIHMLMNKPSFKGANFRTRTSENFIEKYIDAKNIASNIIEIIEND</sequence>
<keyword evidence="1" id="KW-1133">Transmembrane helix</keyword>
<dbReference type="InterPro" id="IPR045749">
    <property type="entry name" value="DUF6090"/>
</dbReference>
<reference evidence="2 3" key="1">
    <citation type="submission" date="2016-12" db="EMBL/GenBank/DDBJ databases">
        <title>Trade-off between light-utilization and light-protection in marine flavobacteria.</title>
        <authorList>
            <person name="Kumagai Y."/>
            <person name="Yoshizawa S."/>
            <person name="Kogure K."/>
            <person name="Iwasaki W."/>
        </authorList>
    </citation>
    <scope>NUCLEOTIDE SEQUENCE [LARGE SCALE GENOMIC DNA]</scope>
    <source>
        <strain evidence="2 3">NBRC 108759</strain>
    </source>
</reference>
<comment type="caution">
    <text evidence="2">The sequence shown here is derived from an EMBL/GenBank/DDBJ whole genome shotgun (WGS) entry which is preliminary data.</text>
</comment>
<dbReference type="AlphaFoldDB" id="A0A2S7WMF9"/>
<keyword evidence="1" id="KW-0472">Membrane</keyword>
<proteinExistence type="predicted"/>
<dbReference type="Proteomes" id="UP000238882">
    <property type="component" value="Unassembled WGS sequence"/>
</dbReference>
<dbReference type="RefSeq" id="WP_170063205.1">
    <property type="nucleotide sequence ID" value="NZ_MSCN01000001.1"/>
</dbReference>
<organism evidence="2 3">
    <name type="scientific">Polaribacter porphyrae</name>
    <dbReference type="NCBI Taxonomy" id="1137780"/>
    <lineage>
        <taxon>Bacteria</taxon>
        <taxon>Pseudomonadati</taxon>
        <taxon>Bacteroidota</taxon>
        <taxon>Flavobacteriia</taxon>
        <taxon>Flavobacteriales</taxon>
        <taxon>Flavobacteriaceae</taxon>
    </lineage>
</organism>
<gene>
    <name evidence="2" type="ORF">BTO18_05340</name>
</gene>
<keyword evidence="3" id="KW-1185">Reference proteome</keyword>
<evidence type="ECO:0000313" key="3">
    <source>
        <dbReference type="Proteomes" id="UP000238882"/>
    </source>
</evidence>
<name>A0A2S7WMF9_9FLAO</name>
<dbReference type="Pfam" id="PF19578">
    <property type="entry name" value="DUF6090"/>
    <property type="match status" value="1"/>
</dbReference>
<protein>
    <submittedName>
        <fullName evidence="2">Uncharacterized protein</fullName>
    </submittedName>
</protein>
<evidence type="ECO:0000256" key="1">
    <source>
        <dbReference type="SAM" id="Phobius"/>
    </source>
</evidence>
<feature type="transmembrane region" description="Helical" evidence="1">
    <location>
        <begin position="12"/>
        <end position="29"/>
    </location>
</feature>
<keyword evidence="1" id="KW-0812">Transmembrane</keyword>